<name>A0ABW2HTJ6_9ACTN</name>
<dbReference type="InterPro" id="IPR013785">
    <property type="entry name" value="Aldolase_TIM"/>
</dbReference>
<dbReference type="SMART" id="SM01133">
    <property type="entry name" value="DeoC"/>
    <property type="match status" value="1"/>
</dbReference>
<organism evidence="1 2">
    <name type="scientific">Paractinoplanes rhizophilus</name>
    <dbReference type="NCBI Taxonomy" id="1416877"/>
    <lineage>
        <taxon>Bacteria</taxon>
        <taxon>Bacillati</taxon>
        <taxon>Actinomycetota</taxon>
        <taxon>Actinomycetes</taxon>
        <taxon>Micromonosporales</taxon>
        <taxon>Micromonosporaceae</taxon>
        <taxon>Paractinoplanes</taxon>
    </lineage>
</organism>
<dbReference type="Gene3D" id="3.20.20.70">
    <property type="entry name" value="Aldolase class I"/>
    <property type="match status" value="1"/>
</dbReference>
<protein>
    <recommendedName>
        <fullName evidence="3">Fructose-bisphosphate aldolase</fullName>
    </recommendedName>
</protein>
<dbReference type="PANTHER" id="PTHR47916">
    <property type="entry name" value="FRUCTOSE-BISPHOSPHATE ALDOLASE CLASS 1"/>
    <property type="match status" value="1"/>
</dbReference>
<gene>
    <name evidence="1" type="ORF">ACFQS1_20785</name>
</gene>
<dbReference type="Pfam" id="PF01791">
    <property type="entry name" value="DeoC"/>
    <property type="match status" value="1"/>
</dbReference>
<reference evidence="2" key="1">
    <citation type="journal article" date="2019" name="Int. J. Syst. Evol. Microbiol.">
        <title>The Global Catalogue of Microorganisms (GCM) 10K type strain sequencing project: providing services to taxonomists for standard genome sequencing and annotation.</title>
        <authorList>
            <consortium name="The Broad Institute Genomics Platform"/>
            <consortium name="The Broad Institute Genome Sequencing Center for Infectious Disease"/>
            <person name="Wu L."/>
            <person name="Ma J."/>
        </authorList>
    </citation>
    <scope>NUCLEOTIDE SEQUENCE [LARGE SCALE GENOMIC DNA]</scope>
    <source>
        <strain evidence="2">XZYJT-10</strain>
    </source>
</reference>
<proteinExistence type="predicted"/>
<dbReference type="SUPFAM" id="SSF51569">
    <property type="entry name" value="Aldolase"/>
    <property type="match status" value="1"/>
</dbReference>
<dbReference type="InterPro" id="IPR041720">
    <property type="entry name" value="FbaB-like"/>
</dbReference>
<comment type="caution">
    <text evidence="1">The sequence shown here is derived from an EMBL/GenBank/DDBJ whole genome shotgun (WGS) entry which is preliminary data.</text>
</comment>
<dbReference type="PANTHER" id="PTHR47916:SF1">
    <property type="entry name" value="3-HYDROXY-5-PHOSPHONOOXYPENTANE-2,4-DIONE THIOLASE"/>
    <property type="match status" value="1"/>
</dbReference>
<evidence type="ECO:0000313" key="1">
    <source>
        <dbReference type="EMBL" id="MFC7276438.1"/>
    </source>
</evidence>
<dbReference type="InterPro" id="IPR002915">
    <property type="entry name" value="DeoC/FbaB/LacD_aldolase"/>
</dbReference>
<dbReference type="PIRSF" id="PIRSF038992">
    <property type="entry name" value="Aldolase_Ia"/>
    <property type="match status" value="1"/>
</dbReference>
<evidence type="ECO:0008006" key="3">
    <source>
        <dbReference type="Google" id="ProtNLM"/>
    </source>
</evidence>
<sequence length="276" mass="29879">MLDEVGSRRRLRRLVPGDRPALWLPLDDGLISGPEDHLRDVRTLLHCDVLEHVTAVLGFRGVLVAAHEALLDTPFVMNLSASTTMGEHTRKVPVGRVRDAISAGADAVACHVNMTSPYETEQLEMLGRRVDEAQEYGLPVVAFAYPRGRAEDGTDDNYIAMRSAEPEKFTALVRHCVRVAVELGASVVKTIYTGSEETFGSVVESAMGVPVLIAGEKLTDEGAAIEKARGAVKAGAAGVAYGRQIFARPDPLPFLRKLRSVLDDEHHAVAHEAQAL</sequence>
<dbReference type="RefSeq" id="WP_378970765.1">
    <property type="nucleotide sequence ID" value="NZ_JBHTBJ010000014.1"/>
</dbReference>
<evidence type="ECO:0000313" key="2">
    <source>
        <dbReference type="Proteomes" id="UP001596548"/>
    </source>
</evidence>
<dbReference type="Proteomes" id="UP001596548">
    <property type="component" value="Unassembled WGS sequence"/>
</dbReference>
<accession>A0ABW2HTJ6</accession>
<dbReference type="InterPro" id="IPR050456">
    <property type="entry name" value="DeoC/FbaB_aldolase"/>
</dbReference>
<keyword evidence="2" id="KW-1185">Reference proteome</keyword>
<dbReference type="EMBL" id="JBHTBJ010000014">
    <property type="protein sequence ID" value="MFC7276438.1"/>
    <property type="molecule type" value="Genomic_DNA"/>
</dbReference>